<keyword evidence="3" id="KW-1185">Reference proteome</keyword>
<feature type="transmembrane region" description="Helical" evidence="1">
    <location>
        <begin position="16"/>
        <end position="36"/>
    </location>
</feature>
<evidence type="ECO:0000256" key="1">
    <source>
        <dbReference type="SAM" id="Phobius"/>
    </source>
</evidence>
<protein>
    <submittedName>
        <fullName evidence="2">Uncharacterized protein</fullName>
    </submittedName>
</protein>
<proteinExistence type="predicted"/>
<organism evidence="2 3">
    <name type="scientific">Microscilla marina ATCC 23134</name>
    <dbReference type="NCBI Taxonomy" id="313606"/>
    <lineage>
        <taxon>Bacteria</taxon>
        <taxon>Pseudomonadati</taxon>
        <taxon>Bacteroidota</taxon>
        <taxon>Cytophagia</taxon>
        <taxon>Cytophagales</taxon>
        <taxon>Microscillaceae</taxon>
        <taxon>Microscilla</taxon>
    </lineage>
</organism>
<dbReference type="AlphaFoldDB" id="A1ZC84"/>
<sequence length="41" mass="5057">MFRHTPQRPFKNKASASLIFFTDILSFYPQSFYFCMLKYRK</sequence>
<dbReference type="Proteomes" id="UP000004095">
    <property type="component" value="Unassembled WGS sequence"/>
</dbReference>
<keyword evidence="1" id="KW-0812">Transmembrane</keyword>
<evidence type="ECO:0000313" key="3">
    <source>
        <dbReference type="Proteomes" id="UP000004095"/>
    </source>
</evidence>
<evidence type="ECO:0000313" key="2">
    <source>
        <dbReference type="EMBL" id="EAY31886.1"/>
    </source>
</evidence>
<dbReference type="EMBL" id="AAWS01000001">
    <property type="protein sequence ID" value="EAY31886.1"/>
    <property type="molecule type" value="Genomic_DNA"/>
</dbReference>
<reference evidence="2 3" key="1">
    <citation type="submission" date="2007-01" db="EMBL/GenBank/DDBJ databases">
        <authorList>
            <person name="Haygood M."/>
            <person name="Podell S."/>
            <person name="Anderson C."/>
            <person name="Hopkinson B."/>
            <person name="Roe K."/>
            <person name="Barbeau K."/>
            <person name="Gaasterland T."/>
            <person name="Ferriera S."/>
            <person name="Johnson J."/>
            <person name="Kravitz S."/>
            <person name="Beeson K."/>
            <person name="Sutton G."/>
            <person name="Rogers Y.-H."/>
            <person name="Friedman R."/>
            <person name="Frazier M."/>
            <person name="Venter J.C."/>
        </authorList>
    </citation>
    <scope>NUCLEOTIDE SEQUENCE [LARGE SCALE GENOMIC DNA]</scope>
    <source>
        <strain evidence="2 3">ATCC 23134</strain>
    </source>
</reference>
<keyword evidence="1" id="KW-0472">Membrane</keyword>
<name>A1ZC84_MICM2</name>
<accession>A1ZC84</accession>
<keyword evidence="1" id="KW-1133">Transmembrane helix</keyword>
<gene>
    <name evidence="2" type="ORF">M23134_01915</name>
</gene>
<comment type="caution">
    <text evidence="2">The sequence shown here is derived from an EMBL/GenBank/DDBJ whole genome shotgun (WGS) entry which is preliminary data.</text>
</comment>